<evidence type="ECO:0000313" key="3">
    <source>
        <dbReference type="Proteomes" id="UP001066276"/>
    </source>
</evidence>
<dbReference type="AlphaFoldDB" id="A0AAV7SAE0"/>
<protein>
    <recommendedName>
        <fullName evidence="4">L1 transposable element RRM domain-containing protein</fullName>
    </recommendedName>
</protein>
<comment type="caution">
    <text evidence="2">The sequence shown here is derived from an EMBL/GenBank/DDBJ whole genome shotgun (WGS) entry which is preliminary data.</text>
</comment>
<dbReference type="Gene3D" id="3.30.70.1820">
    <property type="entry name" value="L1 transposable element, RRM domain"/>
    <property type="match status" value="1"/>
</dbReference>
<feature type="coiled-coil region" evidence="1">
    <location>
        <begin position="56"/>
        <end position="97"/>
    </location>
</feature>
<dbReference type="PANTHER" id="PTHR11505">
    <property type="entry name" value="L1 TRANSPOSABLE ELEMENT-RELATED"/>
    <property type="match status" value="1"/>
</dbReference>
<evidence type="ECO:0008006" key="4">
    <source>
        <dbReference type="Google" id="ProtNLM"/>
    </source>
</evidence>
<name>A0AAV7SAE0_PLEWA</name>
<dbReference type="Proteomes" id="UP001066276">
    <property type="component" value="Chromosome 4_2"/>
</dbReference>
<organism evidence="2 3">
    <name type="scientific">Pleurodeles waltl</name>
    <name type="common">Iberian ribbed newt</name>
    <dbReference type="NCBI Taxonomy" id="8319"/>
    <lineage>
        <taxon>Eukaryota</taxon>
        <taxon>Metazoa</taxon>
        <taxon>Chordata</taxon>
        <taxon>Craniata</taxon>
        <taxon>Vertebrata</taxon>
        <taxon>Euteleostomi</taxon>
        <taxon>Amphibia</taxon>
        <taxon>Batrachia</taxon>
        <taxon>Caudata</taxon>
        <taxon>Salamandroidea</taxon>
        <taxon>Salamandridae</taxon>
        <taxon>Pleurodelinae</taxon>
        <taxon>Pleurodeles</taxon>
    </lineage>
</organism>
<evidence type="ECO:0000313" key="2">
    <source>
        <dbReference type="EMBL" id="KAJ1161517.1"/>
    </source>
</evidence>
<proteinExistence type="predicted"/>
<accession>A0AAV7SAE0</accession>
<dbReference type="EMBL" id="JANPWB010000008">
    <property type="protein sequence ID" value="KAJ1161517.1"/>
    <property type="molecule type" value="Genomic_DNA"/>
</dbReference>
<evidence type="ECO:0000256" key="1">
    <source>
        <dbReference type="SAM" id="Coils"/>
    </source>
</evidence>
<sequence length="251" mass="28813">MALTKEALLTSLCTFKAELREQHTADFKSTLEALQSDITSRMTSLQADVDSVWTRTLDLETQIQEIKQQVSRLEKEVSQLKSQLQLSILKCKDLENRSQRDNIRVRGLEEGSEGPGLEAFVMGLFSALLGDDHPEVQIERVHRVGSSPTIENKRPHDILVKLSSFKVKERILQKARQQDVVYFQGAQCALFQGIAPVTLHRWQRFRPIKDELKVRNIWNRWTFPFGISFELNNKPYHFVESREAVAALGLP</sequence>
<dbReference type="InterPro" id="IPR004244">
    <property type="entry name" value="Transposase_22"/>
</dbReference>
<keyword evidence="1" id="KW-0175">Coiled coil</keyword>
<dbReference type="Gene3D" id="1.20.5.340">
    <property type="match status" value="1"/>
</dbReference>
<reference evidence="2" key="1">
    <citation type="journal article" date="2022" name="bioRxiv">
        <title>Sequencing and chromosome-scale assembly of the giantPleurodeles waltlgenome.</title>
        <authorList>
            <person name="Brown T."/>
            <person name="Elewa A."/>
            <person name="Iarovenko S."/>
            <person name="Subramanian E."/>
            <person name="Araus A.J."/>
            <person name="Petzold A."/>
            <person name="Susuki M."/>
            <person name="Suzuki K.-i.T."/>
            <person name="Hayashi T."/>
            <person name="Toyoda A."/>
            <person name="Oliveira C."/>
            <person name="Osipova E."/>
            <person name="Leigh N.D."/>
            <person name="Simon A."/>
            <person name="Yun M.H."/>
        </authorList>
    </citation>
    <scope>NUCLEOTIDE SEQUENCE</scope>
    <source>
        <strain evidence="2">20211129_DDA</strain>
        <tissue evidence="2">Liver</tissue>
    </source>
</reference>
<gene>
    <name evidence="2" type="ORF">NDU88_002002</name>
</gene>
<keyword evidence="3" id="KW-1185">Reference proteome</keyword>